<sequence>MDDEKLDYKTYAAKNLMLILYYGNVTKVKKMGINNSKTPLLITDRQILFFNATKKDPFMWLNIKSLSYTDKQIEIAFDGKKEIIFSLPKAELLEVFGIIVDLLRRILTKKQKEKIQLNQFLSAQQKSLPSSGFSLISRFLGNADIHSKNGKNFIETLQAFLMIQSPTISNISFKPFDVQEEVVPLLLDLLPFIKSAEHFQIVNSSNTFQLLTKCITHFDNIVQLSISANQDKENFNQFISELKSGKTAIEGIDFSFIQFEEEEFKNICKAVKSTRMCSFGLNANSISKKYLKSNKFYDDFETNNYLLYLNFNKFYNLNFEKIAPKIRNISILSIAHCNIEISSIFQILNDEEFPKLSELDISGNVINQQISSKNVLPSNLYKIVANKIEWKSAEFLKFFFSFIFKQMNSVLNLSIAEVSFRERNPDENWSLFFQYLSLIDVKKIKLNSIISFCWDGNQISSEFFDFMRKCRKLENLSISYCFKDKDSISLICEYLINAKTIKKLVLRGSEDCKLRSYFTEYIAKSIEEMKSIKQLDVSNNSIGDDGINSLRNIIKKKQQIEIVVFDNSDPKSVSPLLNIFSFCMKINQSDSSLNAQSIPKIKLSFPINDIYSLRDSKKVQKNELKALKSYCQCMIDSNLVPNTNSSSIDSRFPFPQNSPLDQPYFTFFSFHMLDDFQLPEYIKRGSFRTAQLISQNDEIDENDENENEDNFDKKPKREKKERTKSKQSESENDDDEDNKEITKKQKKNHIRIYDQLKTDSSSGLDDFSQRKVSQKRKVKNRENFGEEEDENSQRKLKNKLIYRRKSDTRYVKSKRKFENSEDDDYEVANSSRNKLKNTQRNKRRNYDIYSIENENKNGEEEEKPRSRKKKSYDEPINDESDNDEQIRNKKYKKNNSFSNDFDFNENDQNQQKNLSILIDNKKGNFSKTMIPKRKHIQNENIINNDSNNINNNNNNNDHSLDSLWTFPFQPVSVPADNNSYIKGIDSKYSIVALTKMITNE</sequence>
<gene>
    <name evidence="2" type="ORF">M9Y10_021652</name>
</gene>
<feature type="region of interest" description="Disordered" evidence="1">
    <location>
        <begin position="813"/>
        <end position="889"/>
    </location>
</feature>
<dbReference type="InterPro" id="IPR051279">
    <property type="entry name" value="PP1-Reg/Actin-Interact_Protein"/>
</dbReference>
<protein>
    <recommendedName>
        <fullName evidence="4">Leucine Rich Repeat family protein</fullName>
    </recommendedName>
</protein>
<evidence type="ECO:0000256" key="1">
    <source>
        <dbReference type="SAM" id="MobiDB-lite"/>
    </source>
</evidence>
<dbReference type="Gene3D" id="3.80.10.10">
    <property type="entry name" value="Ribonuclease Inhibitor"/>
    <property type="match status" value="1"/>
</dbReference>
<name>A0ABR2KQ23_9EUKA</name>
<evidence type="ECO:0000313" key="2">
    <source>
        <dbReference type="EMBL" id="KAK8893235.1"/>
    </source>
</evidence>
<evidence type="ECO:0000313" key="3">
    <source>
        <dbReference type="Proteomes" id="UP001470230"/>
    </source>
</evidence>
<feature type="compositionally biased region" description="Acidic residues" evidence="1">
    <location>
        <begin position="697"/>
        <end position="709"/>
    </location>
</feature>
<proteinExistence type="predicted"/>
<comment type="caution">
    <text evidence="2">The sequence shown here is derived from an EMBL/GenBank/DDBJ whole genome shotgun (WGS) entry which is preliminary data.</text>
</comment>
<feature type="compositionally biased region" description="Basic residues" evidence="1">
    <location>
        <begin position="833"/>
        <end position="843"/>
    </location>
</feature>
<accession>A0ABR2KQ23</accession>
<dbReference type="PANTHER" id="PTHR24112:SF64">
    <property type="entry name" value="CHROMOSOME UNDETERMINED SCAFFOLD_46, WHOLE GENOME SHOTGUN SEQUENCE"/>
    <property type="match status" value="1"/>
</dbReference>
<feature type="compositionally biased region" description="Basic and acidic residues" evidence="1">
    <location>
        <begin position="710"/>
        <end position="729"/>
    </location>
</feature>
<reference evidence="2 3" key="1">
    <citation type="submission" date="2024-04" db="EMBL/GenBank/DDBJ databases">
        <title>Tritrichomonas musculus Genome.</title>
        <authorList>
            <person name="Alves-Ferreira E."/>
            <person name="Grigg M."/>
            <person name="Lorenzi H."/>
            <person name="Galac M."/>
        </authorList>
    </citation>
    <scope>NUCLEOTIDE SEQUENCE [LARGE SCALE GENOMIC DNA]</scope>
    <source>
        <strain evidence="2 3">EAF2021</strain>
    </source>
</reference>
<organism evidence="2 3">
    <name type="scientific">Tritrichomonas musculus</name>
    <dbReference type="NCBI Taxonomy" id="1915356"/>
    <lineage>
        <taxon>Eukaryota</taxon>
        <taxon>Metamonada</taxon>
        <taxon>Parabasalia</taxon>
        <taxon>Tritrichomonadida</taxon>
        <taxon>Tritrichomonadidae</taxon>
        <taxon>Tritrichomonas</taxon>
    </lineage>
</organism>
<dbReference type="Proteomes" id="UP001470230">
    <property type="component" value="Unassembled WGS sequence"/>
</dbReference>
<dbReference type="SUPFAM" id="SSF52047">
    <property type="entry name" value="RNI-like"/>
    <property type="match status" value="1"/>
</dbReference>
<feature type="region of interest" description="Disordered" evidence="1">
    <location>
        <begin position="695"/>
        <end position="794"/>
    </location>
</feature>
<dbReference type="PANTHER" id="PTHR24112">
    <property type="entry name" value="LEUCINE-RICH REPEAT, ISOFORM F-RELATED"/>
    <property type="match status" value="1"/>
</dbReference>
<feature type="compositionally biased region" description="Basic and acidic residues" evidence="1">
    <location>
        <begin position="853"/>
        <end position="864"/>
    </location>
</feature>
<evidence type="ECO:0008006" key="4">
    <source>
        <dbReference type="Google" id="ProtNLM"/>
    </source>
</evidence>
<dbReference type="InterPro" id="IPR032675">
    <property type="entry name" value="LRR_dom_sf"/>
</dbReference>
<keyword evidence="3" id="KW-1185">Reference proteome</keyword>
<dbReference type="EMBL" id="JAPFFF010000003">
    <property type="protein sequence ID" value="KAK8893235.1"/>
    <property type="molecule type" value="Genomic_DNA"/>
</dbReference>